<evidence type="ECO:0000313" key="6">
    <source>
        <dbReference type="Proteomes" id="UP000234632"/>
    </source>
</evidence>
<dbReference type="EMBL" id="BJZR01000118">
    <property type="protein sequence ID" value="GEO93448.1"/>
    <property type="molecule type" value="Genomic_DNA"/>
</dbReference>
<feature type="compositionally biased region" description="Basic and acidic residues" evidence="1">
    <location>
        <begin position="1"/>
        <end position="10"/>
    </location>
</feature>
<reference evidence="2 5" key="1">
    <citation type="submission" date="2015-11" db="EMBL/GenBank/DDBJ databases">
        <title>Complete Genome Sequence of Kocuria flava strain HO-9041.</title>
        <authorList>
            <person name="Zhou M."/>
            <person name="Dai J."/>
        </authorList>
    </citation>
    <scope>NUCLEOTIDE SEQUENCE [LARGE SCALE GENOMIC DNA]</scope>
    <source>
        <strain evidence="2 5">HO-9041</strain>
        <plasmid evidence="2 5">1</plasmid>
    </source>
</reference>
<dbReference type="KEGG" id="kfv:AS188_15965"/>
<evidence type="ECO:0000313" key="3">
    <source>
        <dbReference type="EMBL" id="GEO93448.1"/>
    </source>
</evidence>
<dbReference type="RefSeq" id="WP_058860050.1">
    <property type="nucleotide sequence ID" value="NZ_BJZR01000118.1"/>
</dbReference>
<sequence length="208" mass="21328">MTVLHEHRAPTLELDPGPLAATPAWPAPPVGPGSGVAGTAGTGQHAEPAHCGRPMAVRRLDPLVPGCRANQAVVEAALAGERVHACSCGYLLTLPADPAEPLCAVAEQPVFAQLFLSRVHAAAGALESVQWACDQLALTQPAPEGPGGQWLYEADQESAAWAVDAAELDLTDAVRLATVHGVPAQLLVEAAEHHQPVETTGVPAAVAS</sequence>
<dbReference type="Proteomes" id="UP000321155">
    <property type="component" value="Unassembled WGS sequence"/>
</dbReference>
<gene>
    <name evidence="2" type="ORF">AS188_15965</name>
    <name evidence="4" type="ORF">AUQ48_16790</name>
    <name evidence="3" type="ORF">KFL01_27540</name>
</gene>
<dbReference type="OrthoDB" id="4882815at2"/>
<organism evidence="2 5">
    <name type="scientific">Kocuria flava</name>
    <dbReference type="NCBI Taxonomy" id="446860"/>
    <lineage>
        <taxon>Bacteria</taxon>
        <taxon>Bacillati</taxon>
        <taxon>Actinomycetota</taxon>
        <taxon>Actinomycetes</taxon>
        <taxon>Micrococcales</taxon>
        <taxon>Micrococcaceae</taxon>
        <taxon>Kocuria</taxon>
    </lineage>
</organism>
<keyword evidence="2" id="KW-0614">Plasmid</keyword>
<keyword evidence="7" id="KW-1185">Reference proteome</keyword>
<dbReference type="Proteomes" id="UP000057181">
    <property type="component" value="Plasmid 1"/>
</dbReference>
<reference evidence="4 6" key="2">
    <citation type="submission" date="2015-12" db="EMBL/GenBank/DDBJ databases">
        <authorList>
            <person name="Shamseldin A."/>
            <person name="Moawad H."/>
            <person name="Abd El-Rahim W.M."/>
            <person name="Sadowsky M.J."/>
        </authorList>
    </citation>
    <scope>NUCLEOTIDE SEQUENCE [LARGE SCALE GENOMIC DNA]</scope>
    <source>
        <strain evidence="4 6">S43</strain>
    </source>
</reference>
<evidence type="ECO:0000313" key="7">
    <source>
        <dbReference type="Proteomes" id="UP000321155"/>
    </source>
</evidence>
<reference evidence="3 7" key="3">
    <citation type="submission" date="2019-07" db="EMBL/GenBank/DDBJ databases">
        <title>Whole genome shotgun sequence of Kocuria flava NBRC 107626.</title>
        <authorList>
            <person name="Hosoyama A."/>
            <person name="Uohara A."/>
            <person name="Ohji S."/>
            <person name="Ichikawa N."/>
        </authorList>
    </citation>
    <scope>NUCLEOTIDE SEQUENCE [LARGE SCALE GENOMIC DNA]</scope>
    <source>
        <strain evidence="3 7">NBRC 107626</strain>
    </source>
</reference>
<proteinExistence type="predicted"/>
<geneLocation type="plasmid" evidence="2">
    <name>1</name>
</geneLocation>
<evidence type="ECO:0000256" key="1">
    <source>
        <dbReference type="SAM" id="MobiDB-lite"/>
    </source>
</evidence>
<protein>
    <submittedName>
        <fullName evidence="2">Uncharacterized protein</fullName>
    </submittedName>
</protein>
<dbReference type="AlphaFoldDB" id="A0A0U3HKH6"/>
<name>A0A0U3HKH6_9MICC</name>
<feature type="region of interest" description="Disordered" evidence="1">
    <location>
        <begin position="1"/>
        <end position="28"/>
    </location>
</feature>
<evidence type="ECO:0000313" key="5">
    <source>
        <dbReference type="Proteomes" id="UP000057181"/>
    </source>
</evidence>
<accession>A0A0U3HKH6</accession>
<dbReference type="EMBL" id="CP013255">
    <property type="protein sequence ID" value="ALU41384.1"/>
    <property type="molecule type" value="Genomic_DNA"/>
</dbReference>
<dbReference type="EMBL" id="LOMZ01000004">
    <property type="protein sequence ID" value="PLC10713.1"/>
    <property type="molecule type" value="Genomic_DNA"/>
</dbReference>
<evidence type="ECO:0000313" key="4">
    <source>
        <dbReference type="EMBL" id="PLC10713.1"/>
    </source>
</evidence>
<dbReference type="Proteomes" id="UP000234632">
    <property type="component" value="Unassembled WGS sequence"/>
</dbReference>
<evidence type="ECO:0000313" key="2">
    <source>
        <dbReference type="EMBL" id="ALU41384.1"/>
    </source>
</evidence>